<evidence type="ECO:0000313" key="8">
    <source>
        <dbReference type="EMBL" id="CCA24554.1"/>
    </source>
</evidence>
<accession>F0WT66</accession>
<evidence type="ECO:0000256" key="3">
    <source>
        <dbReference type="ARBA" id="ARBA00023180"/>
    </source>
</evidence>
<evidence type="ECO:0000259" key="7">
    <source>
        <dbReference type="Pfam" id="PF16656"/>
    </source>
</evidence>
<reference evidence="8" key="2">
    <citation type="submission" date="2011-02" db="EMBL/GenBank/DDBJ databases">
        <authorList>
            <person name="MacLean D."/>
        </authorList>
    </citation>
    <scope>NUCLEOTIDE SEQUENCE</scope>
</reference>
<comment type="catalytic activity">
    <reaction evidence="4">
        <text>a phosphate monoester + H2O = an alcohol + phosphate</text>
        <dbReference type="Rhea" id="RHEA:15017"/>
        <dbReference type="ChEBI" id="CHEBI:15377"/>
        <dbReference type="ChEBI" id="CHEBI:30879"/>
        <dbReference type="ChEBI" id="CHEBI:43474"/>
        <dbReference type="ChEBI" id="CHEBI:67140"/>
        <dbReference type="EC" id="3.1.3.2"/>
    </reaction>
</comment>
<evidence type="ECO:0000259" key="5">
    <source>
        <dbReference type="Pfam" id="PF00149"/>
    </source>
</evidence>
<protein>
    <recommendedName>
        <fullName evidence="4">Purple acid phosphatase</fullName>
        <ecNumber evidence="4">3.1.3.2</ecNumber>
    </recommendedName>
</protein>
<sequence>MFRLNSSKVIMSILAVATLGAVVWISSFTFNQVLQNHDYTTDIVQLRSNANTKNEHDPPAQIHLALYDDTQTSSSLAGNGMTVSWATKRRNLIPSVVQFGLKPSQLSEKVVSSQQCEQYSFCDYHSACFHHVNIPAKRLLPETLYYYRCGNEASGWSEIKNFTTPMAIGNTKSALFALIGDLGQTEFSKRTLEYISSRKKDLRAIFHAGDLSYADSDQPRWDSWAKMVEPIASQIPWMVASGNHEEEEPCKAKTDPFISYQKRFCMPYVSEPDSLQQGNLYYGIRVGMTHFIILSPYIDTTRNSSQYRWLEEELGRVNRALTPWLCVLMHGPWYNSNTAHQNRREPHFEMKKNMESLLYDNKVDVVISGHVHAYERSLPVWKEQVRLDGIVYVVVGDGGNREGLASSFLQPAPQWSAFRKALYGYILWNVTNQTHAALEWYAHNEKGAQIEDVFWIQSTKFRVAQNFKH</sequence>
<evidence type="ECO:0000256" key="4">
    <source>
        <dbReference type="RuleBase" id="RU361203"/>
    </source>
</evidence>
<organism evidence="8">
    <name type="scientific">Albugo laibachii Nc14</name>
    <dbReference type="NCBI Taxonomy" id="890382"/>
    <lineage>
        <taxon>Eukaryota</taxon>
        <taxon>Sar</taxon>
        <taxon>Stramenopiles</taxon>
        <taxon>Oomycota</taxon>
        <taxon>Peronosporomycetes</taxon>
        <taxon>Albuginales</taxon>
        <taxon>Albuginaceae</taxon>
        <taxon>Albugo</taxon>
    </lineage>
</organism>
<dbReference type="EMBL" id="FR824291">
    <property type="protein sequence ID" value="CCA24554.1"/>
    <property type="molecule type" value="Genomic_DNA"/>
</dbReference>
<proteinExistence type="inferred from homology"/>
<dbReference type="Pfam" id="PF00149">
    <property type="entry name" value="Metallophos"/>
    <property type="match status" value="1"/>
</dbReference>
<evidence type="ECO:0000256" key="2">
    <source>
        <dbReference type="ARBA" id="ARBA00022801"/>
    </source>
</evidence>
<dbReference type="GO" id="GO:0046872">
    <property type="term" value="F:metal ion binding"/>
    <property type="evidence" value="ECO:0007669"/>
    <property type="project" value="InterPro"/>
</dbReference>
<dbReference type="PANTHER" id="PTHR22953">
    <property type="entry name" value="ACID PHOSPHATASE RELATED"/>
    <property type="match status" value="1"/>
</dbReference>
<gene>
    <name evidence="8" type="primary">AlNc14C246G9551</name>
    <name evidence="8" type="ORF">ALNC14_106980</name>
</gene>
<dbReference type="Gene3D" id="3.60.21.10">
    <property type="match status" value="1"/>
</dbReference>
<keyword evidence="2 4" id="KW-0378">Hydrolase</keyword>
<feature type="domain" description="Purple acid phosphatase N-terminal" evidence="7">
    <location>
        <begin position="59"/>
        <end position="164"/>
    </location>
</feature>
<reference evidence="8" key="1">
    <citation type="journal article" date="2011" name="PLoS Biol.">
        <title>Gene gain and loss during evolution of obligate parasitism in the white rust pathogen of Arabidopsis thaliana.</title>
        <authorList>
            <person name="Kemen E."/>
            <person name="Gardiner A."/>
            <person name="Schultz-Larsen T."/>
            <person name="Kemen A.C."/>
            <person name="Balmuth A.L."/>
            <person name="Robert-Seilaniantz A."/>
            <person name="Bailey K."/>
            <person name="Holub E."/>
            <person name="Studholme D.J."/>
            <person name="Maclean D."/>
            <person name="Jones J.D."/>
        </authorList>
    </citation>
    <scope>NUCLEOTIDE SEQUENCE</scope>
</reference>
<dbReference type="Pfam" id="PF16656">
    <property type="entry name" value="Pur_ac_phosph_N"/>
    <property type="match status" value="1"/>
</dbReference>
<dbReference type="GO" id="GO:0003993">
    <property type="term" value="F:acid phosphatase activity"/>
    <property type="evidence" value="ECO:0007669"/>
    <property type="project" value="UniProtKB-EC"/>
</dbReference>
<dbReference type="InterPro" id="IPR004843">
    <property type="entry name" value="Calcineurin-like_PHP"/>
</dbReference>
<dbReference type="InterPro" id="IPR025733">
    <property type="entry name" value="PAPs_C"/>
</dbReference>
<evidence type="ECO:0000259" key="6">
    <source>
        <dbReference type="Pfam" id="PF14008"/>
    </source>
</evidence>
<keyword evidence="1" id="KW-0732">Signal</keyword>
<dbReference type="Pfam" id="PF14008">
    <property type="entry name" value="Metallophos_C"/>
    <property type="match status" value="1"/>
</dbReference>
<dbReference type="SUPFAM" id="SSF49363">
    <property type="entry name" value="Purple acid phosphatase, N-terminal domain"/>
    <property type="match status" value="1"/>
</dbReference>
<feature type="domain" description="Purple acid phosphatase C-terminal" evidence="6">
    <location>
        <begin position="389"/>
        <end position="444"/>
    </location>
</feature>
<dbReference type="InterPro" id="IPR015914">
    <property type="entry name" value="PAPs_N"/>
</dbReference>
<evidence type="ECO:0000256" key="1">
    <source>
        <dbReference type="ARBA" id="ARBA00022729"/>
    </source>
</evidence>
<dbReference type="InterPro" id="IPR039331">
    <property type="entry name" value="PAPs-like"/>
</dbReference>
<dbReference type="PANTHER" id="PTHR22953:SF153">
    <property type="entry name" value="PURPLE ACID PHOSPHATASE"/>
    <property type="match status" value="1"/>
</dbReference>
<dbReference type="SUPFAM" id="SSF56300">
    <property type="entry name" value="Metallo-dependent phosphatases"/>
    <property type="match status" value="1"/>
</dbReference>
<dbReference type="InterPro" id="IPR029052">
    <property type="entry name" value="Metallo-depent_PP-like"/>
</dbReference>
<dbReference type="EC" id="3.1.3.2" evidence="4"/>
<dbReference type="InterPro" id="IPR041792">
    <property type="entry name" value="MPP_PAP"/>
</dbReference>
<keyword evidence="3" id="KW-0325">Glycoprotein</keyword>
<comment type="similarity">
    <text evidence="4">Belongs to the metallophosphoesterase superfamily. Purple acid phosphatase family.</text>
</comment>
<name>F0WT66_9STRA</name>
<dbReference type="AlphaFoldDB" id="F0WT66"/>
<feature type="domain" description="Calcineurin-like phosphoesterase" evidence="5">
    <location>
        <begin position="176"/>
        <end position="374"/>
    </location>
</feature>
<dbReference type="InterPro" id="IPR008963">
    <property type="entry name" value="Purple_acid_Pase-like_N"/>
</dbReference>
<dbReference type="CDD" id="cd00839">
    <property type="entry name" value="MPP_PAPs"/>
    <property type="match status" value="1"/>
</dbReference>
<dbReference type="Gene3D" id="2.60.40.380">
    <property type="entry name" value="Purple acid phosphatase-like, N-terminal"/>
    <property type="match status" value="1"/>
</dbReference>
<dbReference type="HOGENOM" id="CLU_013387_0_2_1"/>